<keyword evidence="2" id="KW-1133">Transmembrane helix</keyword>
<comment type="caution">
    <text evidence="3">The sequence shown here is derived from an EMBL/GenBank/DDBJ whole genome shotgun (WGS) entry which is preliminary data.</text>
</comment>
<name>A0A366JB39_9GAMM</name>
<protein>
    <submittedName>
        <fullName evidence="3">Uncharacterized protein</fullName>
    </submittedName>
</protein>
<keyword evidence="2" id="KW-0812">Transmembrane</keyword>
<sequence length="233" mass="27127">MKSGVLILVAVTIFAMLCFFPAFFRWRAKQRELREKLLSRLSNRSDSLFHSLQIISDRYLTRDSKIFILEYLLSVIAQLNRANYQSEFVSKQADLVKILAELKLGQQTTVKDRVSSQEQLDEIQNALQFMLREIRNMSEGYGVSRAIIRHHIVLVRYAHSLAYRDLLVRQARQDFDNDKKNRALEKYRMALSVIEKNGSVGGSKREVVRLQSMIQEVEKALFSKNNKAELKLK</sequence>
<dbReference type="Proteomes" id="UP000252792">
    <property type="component" value="Unassembled WGS sequence"/>
</dbReference>
<dbReference type="OrthoDB" id="6101862at2"/>
<evidence type="ECO:0000256" key="2">
    <source>
        <dbReference type="SAM" id="Phobius"/>
    </source>
</evidence>
<organism evidence="3 4">
    <name type="scientific">Marinomonas rhizomae</name>
    <dbReference type="NCBI Taxonomy" id="491948"/>
    <lineage>
        <taxon>Bacteria</taxon>
        <taxon>Pseudomonadati</taxon>
        <taxon>Pseudomonadota</taxon>
        <taxon>Gammaproteobacteria</taxon>
        <taxon>Oceanospirillales</taxon>
        <taxon>Oceanospirillaceae</taxon>
        <taxon>Marinomonas</taxon>
    </lineage>
</organism>
<keyword evidence="4" id="KW-1185">Reference proteome</keyword>
<dbReference type="EMBL" id="QNSE01000006">
    <property type="protein sequence ID" value="RBP83610.1"/>
    <property type="molecule type" value="Genomic_DNA"/>
</dbReference>
<feature type="coiled-coil region" evidence="1">
    <location>
        <begin position="113"/>
        <end position="140"/>
    </location>
</feature>
<reference evidence="3 4" key="1">
    <citation type="submission" date="2018-06" db="EMBL/GenBank/DDBJ databases">
        <title>Genomic Encyclopedia of Type Strains, Phase III (KMG-III): the genomes of soil and plant-associated and newly described type strains.</title>
        <authorList>
            <person name="Whitman W."/>
        </authorList>
    </citation>
    <scope>NUCLEOTIDE SEQUENCE [LARGE SCALE GENOMIC DNA]</scope>
    <source>
        <strain evidence="3 4">CECT 7377</strain>
    </source>
</reference>
<keyword evidence="1" id="KW-0175">Coiled coil</keyword>
<keyword evidence="2" id="KW-0472">Membrane</keyword>
<accession>A0A366JB39</accession>
<evidence type="ECO:0000313" key="3">
    <source>
        <dbReference type="EMBL" id="RBP83610.1"/>
    </source>
</evidence>
<evidence type="ECO:0000313" key="4">
    <source>
        <dbReference type="Proteomes" id="UP000252792"/>
    </source>
</evidence>
<proteinExistence type="predicted"/>
<dbReference type="RefSeq" id="WP_113916578.1">
    <property type="nucleotide sequence ID" value="NZ_QNSE01000006.1"/>
</dbReference>
<gene>
    <name evidence="3" type="ORF">DFP80_106263</name>
</gene>
<dbReference type="AlphaFoldDB" id="A0A366JB39"/>
<feature type="transmembrane region" description="Helical" evidence="2">
    <location>
        <begin position="6"/>
        <end position="26"/>
    </location>
</feature>
<evidence type="ECO:0000256" key="1">
    <source>
        <dbReference type="SAM" id="Coils"/>
    </source>
</evidence>